<evidence type="ECO:0000313" key="1">
    <source>
        <dbReference type="EnsemblPlants" id="OPUNC07G12200.1"/>
    </source>
</evidence>
<reference evidence="1" key="1">
    <citation type="submission" date="2015-04" db="UniProtKB">
        <authorList>
            <consortium name="EnsemblPlants"/>
        </authorList>
    </citation>
    <scope>IDENTIFICATION</scope>
</reference>
<dbReference type="OMA" id="PPVKEMM"/>
<evidence type="ECO:0000313" key="2">
    <source>
        <dbReference type="Proteomes" id="UP000026962"/>
    </source>
</evidence>
<dbReference type="HOGENOM" id="CLU_120192_3_0_1"/>
<proteinExistence type="predicted"/>
<dbReference type="Gramene" id="OPUNC07G12200.1">
    <property type="protein sequence ID" value="OPUNC07G12200.1"/>
    <property type="gene ID" value="OPUNC07G12200"/>
</dbReference>
<organism evidence="1">
    <name type="scientific">Oryza punctata</name>
    <name type="common">Red rice</name>
    <dbReference type="NCBI Taxonomy" id="4537"/>
    <lineage>
        <taxon>Eukaryota</taxon>
        <taxon>Viridiplantae</taxon>
        <taxon>Streptophyta</taxon>
        <taxon>Embryophyta</taxon>
        <taxon>Tracheophyta</taxon>
        <taxon>Spermatophyta</taxon>
        <taxon>Magnoliopsida</taxon>
        <taxon>Liliopsida</taxon>
        <taxon>Poales</taxon>
        <taxon>Poaceae</taxon>
        <taxon>BOP clade</taxon>
        <taxon>Oryzoideae</taxon>
        <taxon>Oryzeae</taxon>
        <taxon>Oryzinae</taxon>
        <taxon>Oryza</taxon>
    </lineage>
</organism>
<protein>
    <submittedName>
        <fullName evidence="1">Uncharacterized protein</fullName>
    </submittedName>
</protein>
<keyword evidence="2" id="KW-1185">Reference proteome</keyword>
<sequence length="85" mass="9643">MAPWQLTAVASLRASLPDVEQHLNQQGGVHLRQEQHPMAAPRPTIAHHALCGWPQRIGWSPPVKEMMDGCYYLELISIPHRYILP</sequence>
<dbReference type="Proteomes" id="UP000026962">
    <property type="component" value="Chromosome 7"/>
</dbReference>
<name>A0A0E0LKB3_ORYPU</name>
<accession>A0A0E0LKB3</accession>
<dbReference type="EnsemblPlants" id="OPUNC07G12200.1">
    <property type="protein sequence ID" value="OPUNC07G12200.1"/>
    <property type="gene ID" value="OPUNC07G12200"/>
</dbReference>
<dbReference type="AlphaFoldDB" id="A0A0E0LKB3"/>
<reference evidence="1" key="2">
    <citation type="submission" date="2018-05" db="EMBL/GenBank/DDBJ databases">
        <title>OpunRS2 (Oryza punctata Reference Sequence Version 2).</title>
        <authorList>
            <person name="Zhang J."/>
            <person name="Kudrna D."/>
            <person name="Lee S."/>
            <person name="Talag J."/>
            <person name="Welchert J."/>
            <person name="Wing R.A."/>
        </authorList>
    </citation>
    <scope>NUCLEOTIDE SEQUENCE [LARGE SCALE GENOMIC DNA]</scope>
</reference>